<dbReference type="RefSeq" id="WP_142060937.1">
    <property type="nucleotide sequence ID" value="NZ_VFPA01000005.1"/>
</dbReference>
<keyword evidence="4" id="KW-1185">Reference proteome</keyword>
<evidence type="ECO:0000256" key="1">
    <source>
        <dbReference type="SAM" id="MobiDB-lite"/>
    </source>
</evidence>
<feature type="compositionally biased region" description="Pro residues" evidence="1">
    <location>
        <begin position="138"/>
        <end position="149"/>
    </location>
</feature>
<dbReference type="OrthoDB" id="139907at2"/>
<accession>A0A543D3M6</accession>
<feature type="transmembrane region" description="Helical" evidence="2">
    <location>
        <begin position="561"/>
        <end position="579"/>
    </location>
</feature>
<organism evidence="3 4">
    <name type="scientific">Pseudonocardia kunmingensis</name>
    <dbReference type="NCBI Taxonomy" id="630975"/>
    <lineage>
        <taxon>Bacteria</taxon>
        <taxon>Bacillati</taxon>
        <taxon>Actinomycetota</taxon>
        <taxon>Actinomycetes</taxon>
        <taxon>Pseudonocardiales</taxon>
        <taxon>Pseudonocardiaceae</taxon>
        <taxon>Pseudonocardia</taxon>
    </lineage>
</organism>
<feature type="compositionally biased region" description="Low complexity" evidence="1">
    <location>
        <begin position="109"/>
        <end position="123"/>
    </location>
</feature>
<feature type="transmembrane region" description="Helical" evidence="2">
    <location>
        <begin position="538"/>
        <end position="555"/>
    </location>
</feature>
<feature type="transmembrane region" description="Helical" evidence="2">
    <location>
        <begin position="155"/>
        <end position="175"/>
    </location>
</feature>
<evidence type="ECO:0000313" key="4">
    <source>
        <dbReference type="Proteomes" id="UP000315677"/>
    </source>
</evidence>
<evidence type="ECO:0000313" key="3">
    <source>
        <dbReference type="EMBL" id="TQM03940.1"/>
    </source>
</evidence>
<feature type="transmembrane region" description="Helical" evidence="2">
    <location>
        <begin position="454"/>
        <end position="471"/>
    </location>
</feature>
<feature type="transmembrane region" description="Helical" evidence="2">
    <location>
        <begin position="591"/>
        <end position="610"/>
    </location>
</feature>
<comment type="caution">
    <text evidence="3">The sequence shown here is derived from an EMBL/GenBank/DDBJ whole genome shotgun (WGS) entry which is preliminary data.</text>
</comment>
<feature type="transmembrane region" description="Helical" evidence="2">
    <location>
        <begin position="299"/>
        <end position="316"/>
    </location>
</feature>
<feature type="compositionally biased region" description="Pro residues" evidence="1">
    <location>
        <begin position="84"/>
        <end position="95"/>
    </location>
</feature>
<feature type="compositionally biased region" description="Basic and acidic residues" evidence="1">
    <location>
        <begin position="48"/>
        <end position="71"/>
    </location>
</feature>
<dbReference type="AlphaFoldDB" id="A0A543D3M6"/>
<keyword evidence="2" id="KW-0472">Membrane</keyword>
<dbReference type="Proteomes" id="UP000315677">
    <property type="component" value="Unassembled WGS sequence"/>
</dbReference>
<sequence>MTSTDRGGGRPAEPTRARPAGADGVLGPQAAPRDARGQPVRPRPSQHARPDARPEQARPETGRAQHARPDPARPGPGRPESSRPQPPGAQPPGGQPPRAQSPRPPAGGPPRAVAEATTALATVGGDAGGRTTALPVQRPRPGPPPAPPAPQDVGIYRWLSPVLALLAVALLPLAAATTDLGSLDGWGLAKVLGPAAWASMACAVAACVAELWSPRPRIPMLGTATGVLILCSYGLPSVVEPAARFSTAWLISGFVDAVAGDGQVVEGYDARFYWPAFFAQWAFFRDAAGATQLDEVLRWFPPLIVAVWAIGIYALARSMLGGHRAPWAAAWLFLGLNWIEQDYFSPQATGVVLMLTVLTFALGPLATRRTDAAGVPGWPKPHADAKRLILPRRWLVSAMTPPNRPTLPPRQLLLIYFCSALCLIALAPSHQLTPFAIIGQLAVLAVVGRFRGRGLVLIGIIAVVVYILIAGRDFWVNQLSMITGGDAEAGALESGVADRLAGDTGQVAVKLLRIIVPGLTWLLALVGAWVYWRRRRDLAPIALAAVPMGFAAQGYGGEVFLRIVLFGLPILAILGADALRAVVRWKRGMEYVLAAGMVLLFGSLVLIRGGNESYMIVYPDEVAMAREVYATTPPGLEVVPLVSGVGPYAVDGIDTHSRGNNVEDCSDLIDDPLRCVDLQDPDVIVSFDSTEAYGRDLKEMPPGWSLQVVQQIVATEEYVITYQNGFDVVLRKVEPSNLPGG</sequence>
<reference evidence="3 4" key="1">
    <citation type="submission" date="2019-06" db="EMBL/GenBank/DDBJ databases">
        <title>Sequencing the genomes of 1000 actinobacteria strains.</title>
        <authorList>
            <person name="Klenk H.-P."/>
        </authorList>
    </citation>
    <scope>NUCLEOTIDE SEQUENCE [LARGE SCALE GENOMIC DNA]</scope>
    <source>
        <strain evidence="3 4">DSM 45301</strain>
    </source>
</reference>
<keyword evidence="2" id="KW-1133">Transmembrane helix</keyword>
<keyword evidence="2" id="KW-0812">Transmembrane</keyword>
<evidence type="ECO:0000256" key="2">
    <source>
        <dbReference type="SAM" id="Phobius"/>
    </source>
</evidence>
<name>A0A543D3M6_9PSEU</name>
<dbReference type="EMBL" id="VFPA01000005">
    <property type="protein sequence ID" value="TQM03940.1"/>
    <property type="molecule type" value="Genomic_DNA"/>
</dbReference>
<feature type="region of interest" description="Disordered" evidence="1">
    <location>
        <begin position="1"/>
        <end position="149"/>
    </location>
</feature>
<proteinExistence type="predicted"/>
<feature type="transmembrane region" description="Helical" evidence="2">
    <location>
        <begin position="195"/>
        <end position="213"/>
    </location>
</feature>
<feature type="transmembrane region" description="Helical" evidence="2">
    <location>
        <begin position="348"/>
        <end position="366"/>
    </location>
</feature>
<protein>
    <submittedName>
        <fullName evidence="3">Uncharacterized protein</fullName>
    </submittedName>
</protein>
<feature type="transmembrane region" description="Helical" evidence="2">
    <location>
        <begin position="511"/>
        <end position="531"/>
    </location>
</feature>
<gene>
    <name evidence="3" type="ORF">FB558_6965</name>
</gene>